<keyword evidence="5" id="KW-0862">Zinc</keyword>
<evidence type="ECO:0000256" key="5">
    <source>
        <dbReference type="ARBA" id="ARBA00022833"/>
    </source>
</evidence>
<evidence type="ECO:0000256" key="1">
    <source>
        <dbReference type="ARBA" id="ARBA00001947"/>
    </source>
</evidence>
<reference evidence="10" key="2">
    <citation type="submission" date="2013-07" db="EMBL/GenBank/DDBJ databases">
        <authorList>
            <consortium name="The Broad Institute Genome Sequencing Platform"/>
            <person name="Cuomo C."/>
            <person name="Litvintseva A."/>
            <person name="Chen Y."/>
            <person name="Heitman J."/>
            <person name="Sun S."/>
            <person name="Springer D."/>
            <person name="Dromer F."/>
            <person name="Young S.K."/>
            <person name="Zeng Q."/>
            <person name="Gargeya S."/>
            <person name="Fitzgerald M."/>
            <person name="Abouelleil A."/>
            <person name="Alvarado L."/>
            <person name="Berlin A.M."/>
            <person name="Chapman S.B."/>
            <person name="Dewar J."/>
            <person name="Goldberg J."/>
            <person name="Griggs A."/>
            <person name="Gujja S."/>
            <person name="Hansen M."/>
            <person name="Howarth C."/>
            <person name="Imamovic A."/>
            <person name="Larimer J."/>
            <person name="McCowan C."/>
            <person name="Murphy C."/>
            <person name="Pearson M."/>
            <person name="Priest M."/>
            <person name="Roberts A."/>
            <person name="Saif S."/>
            <person name="Shea T."/>
            <person name="Sykes S."/>
            <person name="Wortman J."/>
            <person name="Nusbaum C."/>
            <person name="Birren B."/>
        </authorList>
    </citation>
    <scope>NUCLEOTIDE SEQUENCE</scope>
    <source>
        <strain evidence="10">CBS 10737</strain>
    </source>
</reference>
<dbReference type="PANTHER" id="PTHR42940:SF3">
    <property type="entry name" value="ALCOHOL DEHYDROGENASE 1-RELATED"/>
    <property type="match status" value="1"/>
</dbReference>
<dbReference type="OrthoDB" id="1879366at2759"/>
<protein>
    <recommendedName>
        <fullName evidence="3">alcohol dehydrogenase</fullName>
        <ecNumber evidence="3">1.1.1.1</ecNumber>
    </recommendedName>
</protein>
<evidence type="ECO:0000259" key="8">
    <source>
        <dbReference type="SMART" id="SM00829"/>
    </source>
</evidence>
<evidence type="ECO:0000256" key="7">
    <source>
        <dbReference type="ARBA" id="ARBA00023027"/>
    </source>
</evidence>
<proteinExistence type="inferred from homology"/>
<dbReference type="InterPro" id="IPR036291">
    <property type="entry name" value="NAD(P)-bd_dom_sf"/>
</dbReference>
<organism evidence="9">
    <name type="scientific">Kwoniella pini CBS 10737</name>
    <dbReference type="NCBI Taxonomy" id="1296096"/>
    <lineage>
        <taxon>Eukaryota</taxon>
        <taxon>Fungi</taxon>
        <taxon>Dikarya</taxon>
        <taxon>Basidiomycota</taxon>
        <taxon>Agaricomycotina</taxon>
        <taxon>Tremellomycetes</taxon>
        <taxon>Tremellales</taxon>
        <taxon>Cryptococcaceae</taxon>
        <taxon>Kwoniella</taxon>
    </lineage>
</organism>
<dbReference type="FunFam" id="3.40.50.720:FF:000039">
    <property type="entry name" value="Alcohol dehydrogenase AdhP"/>
    <property type="match status" value="1"/>
</dbReference>
<dbReference type="STRING" id="1296096.A0A1B9I4U9"/>
<dbReference type="SUPFAM" id="SSF50129">
    <property type="entry name" value="GroES-like"/>
    <property type="match status" value="1"/>
</dbReference>
<dbReference type="Gene3D" id="3.40.50.720">
    <property type="entry name" value="NAD(P)-binding Rossmann-like Domain"/>
    <property type="match status" value="1"/>
</dbReference>
<dbReference type="PANTHER" id="PTHR42940">
    <property type="entry name" value="ALCOHOL DEHYDROGENASE 1-RELATED"/>
    <property type="match status" value="1"/>
</dbReference>
<reference evidence="10" key="4">
    <citation type="submission" date="2024-02" db="EMBL/GenBank/DDBJ databases">
        <title>Comparative genomics of Cryptococcus and Kwoniella reveals pathogenesis evolution and contrasting modes of karyotype evolution via chromosome fusion or intercentromeric recombination.</title>
        <authorList>
            <person name="Coelho M.A."/>
            <person name="David-Palma M."/>
            <person name="Shea T."/>
            <person name="Bowers K."/>
            <person name="McGinley-Smith S."/>
            <person name="Mohammad A.W."/>
            <person name="Gnirke A."/>
            <person name="Yurkov A.M."/>
            <person name="Nowrousian M."/>
            <person name="Sun S."/>
            <person name="Cuomo C.A."/>
            <person name="Heitman J."/>
        </authorList>
    </citation>
    <scope>NUCLEOTIDE SEQUENCE</scope>
    <source>
        <strain evidence="10">CBS 10737</strain>
    </source>
</reference>
<keyword evidence="6" id="KW-0560">Oxidoreductase</keyword>
<dbReference type="InterPro" id="IPR013149">
    <property type="entry name" value="ADH-like_C"/>
</dbReference>
<dbReference type="AlphaFoldDB" id="A0A1B9I4U9"/>
<dbReference type="CDD" id="cd08297">
    <property type="entry name" value="CAD3"/>
    <property type="match status" value="1"/>
</dbReference>
<evidence type="ECO:0000313" key="9">
    <source>
        <dbReference type="EMBL" id="OCF50511.1"/>
    </source>
</evidence>
<dbReference type="GeneID" id="30172204"/>
<evidence type="ECO:0000313" key="11">
    <source>
        <dbReference type="Proteomes" id="UP000094020"/>
    </source>
</evidence>
<evidence type="ECO:0000313" key="10">
    <source>
        <dbReference type="EMBL" id="WWC71302.1"/>
    </source>
</evidence>
<comment type="similarity">
    <text evidence="2">Belongs to the zinc-containing alcohol dehydrogenase family.</text>
</comment>
<dbReference type="SMART" id="SM00829">
    <property type="entry name" value="PKS_ER"/>
    <property type="match status" value="1"/>
</dbReference>
<reference evidence="9" key="3">
    <citation type="submission" date="2016-07" db="EMBL/GenBank/DDBJ databases">
        <title>Evolution of pathogenesis and genome organization in the Tremellales.</title>
        <authorList>
            <person name="Cuomo C."/>
            <person name="Litvintseva A."/>
            <person name="Heitman J."/>
            <person name="Chen Y."/>
            <person name="Sun S."/>
            <person name="Springer D."/>
            <person name="Dromer F."/>
            <person name="Young S."/>
            <person name="Zeng Q."/>
            <person name="Chapman S."/>
            <person name="Gujja S."/>
            <person name="Saif S."/>
            <person name="Birren B."/>
        </authorList>
    </citation>
    <scope>NUCLEOTIDE SEQUENCE</scope>
    <source>
        <strain evidence="9">CBS 10737</strain>
    </source>
</reference>
<dbReference type="EMBL" id="CP144525">
    <property type="protein sequence ID" value="WWC71302.1"/>
    <property type="molecule type" value="Genomic_DNA"/>
</dbReference>
<dbReference type="Gene3D" id="3.90.180.10">
    <property type="entry name" value="Medium-chain alcohol dehydrogenases, catalytic domain"/>
    <property type="match status" value="1"/>
</dbReference>
<dbReference type="KEGG" id="kpin:30172204"/>
<dbReference type="EC" id="1.1.1.1" evidence="3"/>
<feature type="domain" description="Enoyl reductase (ER)" evidence="8">
    <location>
        <begin position="75"/>
        <end position="409"/>
    </location>
</feature>
<dbReference type="InterPro" id="IPR011032">
    <property type="entry name" value="GroES-like_sf"/>
</dbReference>
<sequence length="414" mass="44018">MSLPRSTGSIIRSLPNQSSIYTSSIRLLPSISFPSSITKSISTSRSFTTSIKIMSTLQGFQIPKTQTAAVIQSVGADLEIRSEHPVKQAKDLQPGECLVHISHTGVCHTDLHAKSGDWPVPPMNPLIGGHEGVGTIVAIGENTQKSPVKLGDRVGIKWMADSCLNCEFCRRGFEMNCPQVKLSGYTVDGTFSEYVVSYTNHVTPIPEVLDSAGAASILCAGVTTYKGLKVSNTKVGDWVALPGAGGGLGHLAVQYAKAAGLKVVAIDTGAQKEKLVKSLGADAWVDFKTSKDLVADVKKATDGLGPHASLVTASHKSGYTQAISYLREGGTLVCVGMPDAEMGANPFWTVFKSIRIQGSYVGTRQDAIEALDIAAAGKVKVIFEQKELKDLKDVYEDLEAGKIAGRIVLEVSKQ</sequence>
<dbReference type="Proteomes" id="UP000094020">
    <property type="component" value="Chromosome 7"/>
</dbReference>
<reference evidence="9" key="1">
    <citation type="submission" date="2013-07" db="EMBL/GenBank/DDBJ databases">
        <title>The Genome Sequence of Cryptococcus pinus CBS10737.</title>
        <authorList>
            <consortium name="The Broad Institute Genome Sequencing Platform"/>
            <person name="Cuomo C."/>
            <person name="Litvintseva A."/>
            <person name="Chen Y."/>
            <person name="Heitman J."/>
            <person name="Sun S."/>
            <person name="Springer D."/>
            <person name="Dromer F."/>
            <person name="Young S.K."/>
            <person name="Zeng Q."/>
            <person name="Gargeya S."/>
            <person name="Fitzgerald M."/>
            <person name="Abouelleil A."/>
            <person name="Alvarado L."/>
            <person name="Berlin A.M."/>
            <person name="Chapman S.B."/>
            <person name="Dewar J."/>
            <person name="Goldberg J."/>
            <person name="Griggs A."/>
            <person name="Gujja S."/>
            <person name="Hansen M."/>
            <person name="Howarth C."/>
            <person name="Imamovic A."/>
            <person name="Larimer J."/>
            <person name="McCowan C."/>
            <person name="Murphy C."/>
            <person name="Pearson M."/>
            <person name="Priest M."/>
            <person name="Roberts A."/>
            <person name="Saif S."/>
            <person name="Shea T."/>
            <person name="Sykes S."/>
            <person name="Wortman J."/>
            <person name="Nusbaum C."/>
            <person name="Birren B."/>
        </authorList>
    </citation>
    <scope>NUCLEOTIDE SEQUENCE [LARGE SCALE GENOMIC DNA]</scope>
    <source>
        <strain evidence="9">CBS 10737</strain>
    </source>
</reference>
<dbReference type="InterPro" id="IPR020843">
    <property type="entry name" value="ER"/>
</dbReference>
<keyword evidence="11" id="KW-1185">Reference proteome</keyword>
<name>A0A1B9I4U9_9TREE</name>
<evidence type="ECO:0000256" key="2">
    <source>
        <dbReference type="ARBA" id="ARBA00008072"/>
    </source>
</evidence>
<dbReference type="GO" id="GO:0046872">
    <property type="term" value="F:metal ion binding"/>
    <property type="evidence" value="ECO:0007669"/>
    <property type="project" value="UniProtKB-KW"/>
</dbReference>
<dbReference type="GO" id="GO:0005737">
    <property type="term" value="C:cytoplasm"/>
    <property type="evidence" value="ECO:0007669"/>
    <property type="project" value="TreeGrafter"/>
</dbReference>
<dbReference type="GO" id="GO:0004022">
    <property type="term" value="F:alcohol dehydrogenase (NAD+) activity"/>
    <property type="evidence" value="ECO:0007669"/>
    <property type="project" value="UniProtKB-EC"/>
</dbReference>
<evidence type="ECO:0000256" key="6">
    <source>
        <dbReference type="ARBA" id="ARBA00023002"/>
    </source>
</evidence>
<dbReference type="InterPro" id="IPR013154">
    <property type="entry name" value="ADH-like_N"/>
</dbReference>
<comment type="cofactor">
    <cofactor evidence="1">
        <name>Zn(2+)</name>
        <dbReference type="ChEBI" id="CHEBI:29105"/>
    </cofactor>
</comment>
<keyword evidence="4" id="KW-0479">Metal-binding</keyword>
<dbReference type="Pfam" id="PF08240">
    <property type="entry name" value="ADH_N"/>
    <property type="match status" value="1"/>
</dbReference>
<evidence type="ECO:0000256" key="4">
    <source>
        <dbReference type="ARBA" id="ARBA00022723"/>
    </source>
</evidence>
<gene>
    <name evidence="9" type="ORF">I206_03835</name>
    <name evidence="10" type="ORF">I206_105256</name>
</gene>
<keyword evidence="7" id="KW-0520">NAD</keyword>
<dbReference type="RefSeq" id="XP_019011730.1">
    <property type="nucleotide sequence ID" value="XM_019155576.1"/>
</dbReference>
<evidence type="ECO:0000256" key="3">
    <source>
        <dbReference type="ARBA" id="ARBA00013190"/>
    </source>
</evidence>
<accession>A0A1B9I4U9</accession>
<dbReference type="Pfam" id="PF00107">
    <property type="entry name" value="ADH_zinc_N"/>
    <property type="match status" value="1"/>
</dbReference>
<dbReference type="EMBL" id="KI894010">
    <property type="protein sequence ID" value="OCF50511.1"/>
    <property type="molecule type" value="Genomic_DNA"/>
</dbReference>
<dbReference type="SUPFAM" id="SSF51735">
    <property type="entry name" value="NAD(P)-binding Rossmann-fold domains"/>
    <property type="match status" value="1"/>
</dbReference>